<reference evidence="14" key="1">
    <citation type="submission" date="2021-06" db="EMBL/GenBank/DDBJ databases">
        <authorList>
            <person name="Nardi T."/>
            <person name="Nardi T."/>
        </authorList>
    </citation>
    <scope>NUCLEOTIDE SEQUENCE</scope>
</reference>
<evidence type="ECO:0000256" key="6">
    <source>
        <dbReference type="ARBA" id="ARBA00022847"/>
    </source>
</evidence>
<dbReference type="InterPro" id="IPR050277">
    <property type="entry name" value="Sodium:Solute_Symporter"/>
</dbReference>
<keyword evidence="3" id="KW-0813">Transport</keyword>
<dbReference type="Pfam" id="PF00474">
    <property type="entry name" value="SSF"/>
    <property type="match status" value="1"/>
</dbReference>
<feature type="transmembrane region" description="Helical" evidence="13">
    <location>
        <begin position="345"/>
        <end position="363"/>
    </location>
</feature>
<dbReference type="GO" id="GO:0015293">
    <property type="term" value="F:symporter activity"/>
    <property type="evidence" value="ECO:0007669"/>
    <property type="project" value="UniProtKB-KW"/>
</dbReference>
<proteinExistence type="inferred from homology"/>
<feature type="transmembrane region" description="Helical" evidence="13">
    <location>
        <begin position="177"/>
        <end position="199"/>
    </location>
</feature>
<dbReference type="PROSITE" id="PS50283">
    <property type="entry name" value="NA_SOLUT_SYMP_3"/>
    <property type="match status" value="1"/>
</dbReference>
<keyword evidence="6" id="KW-0769">Symport</keyword>
<dbReference type="InterPro" id="IPR038377">
    <property type="entry name" value="Na/Glc_symporter_sf"/>
</dbReference>
<evidence type="ECO:0000256" key="1">
    <source>
        <dbReference type="ARBA" id="ARBA00004651"/>
    </source>
</evidence>
<comment type="caution">
    <text evidence="14">The sequence shown here is derived from an EMBL/GenBank/DDBJ whole genome shotgun (WGS) entry which is preliminary data.</text>
</comment>
<evidence type="ECO:0000313" key="15">
    <source>
        <dbReference type="Proteomes" id="UP000837675"/>
    </source>
</evidence>
<organism evidence="14 15">
    <name type="scientific">Hyalomma marginatum</name>
    <dbReference type="NCBI Taxonomy" id="34627"/>
    <lineage>
        <taxon>Eukaryota</taxon>
        <taxon>Metazoa</taxon>
        <taxon>Ecdysozoa</taxon>
        <taxon>Arthropoda</taxon>
        <taxon>Chelicerata</taxon>
        <taxon>Arachnida</taxon>
        <taxon>Acari</taxon>
        <taxon>Parasitiformes</taxon>
        <taxon>Ixodida</taxon>
        <taxon>Ixodoidea</taxon>
        <taxon>Ixodidae</taxon>
        <taxon>Hyalomminae</taxon>
        <taxon>Hyalomma</taxon>
    </lineage>
</organism>
<keyword evidence="4" id="KW-1003">Cell membrane</keyword>
<evidence type="ECO:0000256" key="2">
    <source>
        <dbReference type="ARBA" id="ARBA00006434"/>
    </source>
</evidence>
<evidence type="ECO:0000256" key="7">
    <source>
        <dbReference type="ARBA" id="ARBA00022989"/>
    </source>
</evidence>
<feature type="transmembrane region" description="Helical" evidence="13">
    <location>
        <begin position="370"/>
        <end position="388"/>
    </location>
</feature>
<feature type="non-terminal residue" evidence="14">
    <location>
        <position position="1"/>
    </location>
</feature>
<evidence type="ECO:0000256" key="8">
    <source>
        <dbReference type="ARBA" id="ARBA00023053"/>
    </source>
</evidence>
<keyword evidence="10 13" id="KW-0472">Membrane</keyword>
<keyword evidence="15" id="KW-1185">Reference proteome</keyword>
<name>A0A8S4C3H5_9ACAR</name>
<feature type="transmembrane region" description="Helical" evidence="13">
    <location>
        <begin position="23"/>
        <end position="44"/>
    </location>
</feature>
<feature type="transmembrane region" description="Helical" evidence="13">
    <location>
        <begin position="219"/>
        <end position="244"/>
    </location>
</feature>
<keyword evidence="7 13" id="KW-1133">Transmembrane helix</keyword>
<dbReference type="GO" id="GO:0005886">
    <property type="term" value="C:plasma membrane"/>
    <property type="evidence" value="ECO:0007669"/>
    <property type="project" value="UniProtKB-SubCell"/>
</dbReference>
<keyword evidence="5 13" id="KW-0812">Transmembrane</keyword>
<evidence type="ECO:0000256" key="11">
    <source>
        <dbReference type="ARBA" id="ARBA00023201"/>
    </source>
</evidence>
<dbReference type="InterPro" id="IPR001734">
    <property type="entry name" value="Na/solute_symporter"/>
</dbReference>
<evidence type="ECO:0000256" key="13">
    <source>
        <dbReference type="SAM" id="Phobius"/>
    </source>
</evidence>
<evidence type="ECO:0000256" key="4">
    <source>
        <dbReference type="ARBA" id="ARBA00022475"/>
    </source>
</evidence>
<evidence type="ECO:0000256" key="5">
    <source>
        <dbReference type="ARBA" id="ARBA00022692"/>
    </source>
</evidence>
<evidence type="ECO:0000256" key="12">
    <source>
        <dbReference type="RuleBase" id="RU362091"/>
    </source>
</evidence>
<keyword evidence="8" id="KW-0915">Sodium</keyword>
<evidence type="ECO:0000256" key="3">
    <source>
        <dbReference type="ARBA" id="ARBA00022448"/>
    </source>
</evidence>
<dbReference type="PANTHER" id="PTHR48086:SF3">
    <property type="entry name" value="SODIUM_PROLINE SYMPORTER"/>
    <property type="match status" value="1"/>
</dbReference>
<dbReference type="CDD" id="cd10322">
    <property type="entry name" value="SLC5sbd"/>
    <property type="match status" value="1"/>
</dbReference>
<feature type="transmembrane region" description="Helical" evidence="13">
    <location>
        <begin position="138"/>
        <end position="157"/>
    </location>
</feature>
<keyword evidence="11" id="KW-0739">Sodium transport</keyword>
<feature type="transmembrane region" description="Helical" evidence="13">
    <location>
        <begin position="256"/>
        <end position="281"/>
    </location>
</feature>
<evidence type="ECO:0000313" key="14">
    <source>
        <dbReference type="EMBL" id="CAG7589092.1"/>
    </source>
</evidence>
<evidence type="ECO:0000256" key="10">
    <source>
        <dbReference type="ARBA" id="ARBA00023136"/>
    </source>
</evidence>
<feature type="transmembrane region" description="Helical" evidence="13">
    <location>
        <begin position="312"/>
        <end position="333"/>
    </location>
</feature>
<sequence>VIITTLFATHIGASSTIGVVEKIYVMGMFFVVNSLIEPLFMWLITMKIYAGNIDQFAGCMSVSDIMGRLYGKAGRWVTNITAVFLSIAVVTLQSTAMGYLLHYFFSIPVHQGIITSTLILALYSAFGGVRAVAYTDVFQFMILMVAIPAACFIVYGMESGGGIIHWHKVFDQLPQELLIIDINKENIGLFLSLIFYKFLPQTEGTFIQRFLLSRNSNQLVRCLKVVIPLNIFFSITICLISFFIKAKAPDIDPNTAFVHFIANYLIVGIKGLVIAGLLAVIMSTADSWLNTTSVLVTHDIIRKLISLNEKQSLIIARCSTLIIAILAILLSLSGKGVIELEWLGGNFWMPIVIVPLSAGFLKFRTNGKSFIASTILAIALTCISGYIVGDFATISLMCGMIGSAIGLFGMHHLQKHQGIDPAEKHKKLAAINAKNKSNFYANSTEQLEQWYKESSSRNKKIESLLKDLIKDK</sequence>
<accession>A0A8S4C3H5</accession>
<dbReference type="Proteomes" id="UP000837675">
    <property type="component" value="Unassembled WGS sequence"/>
</dbReference>
<dbReference type="PANTHER" id="PTHR48086">
    <property type="entry name" value="SODIUM/PROLINE SYMPORTER-RELATED"/>
    <property type="match status" value="1"/>
</dbReference>
<gene>
    <name evidence="14" type="ORF">MHYMCMPASI_00090</name>
</gene>
<dbReference type="EMBL" id="CAJVAF010000023">
    <property type="protein sequence ID" value="CAG7589092.1"/>
    <property type="molecule type" value="Genomic_DNA"/>
</dbReference>
<keyword evidence="9" id="KW-0406">Ion transport</keyword>
<comment type="similarity">
    <text evidence="2 12">Belongs to the sodium:solute symporter (SSF) (TC 2.A.21) family.</text>
</comment>
<feature type="transmembrane region" description="Helical" evidence="13">
    <location>
        <begin position="394"/>
        <end position="413"/>
    </location>
</feature>
<comment type="subcellular location">
    <subcellularLocation>
        <location evidence="1">Cell membrane</location>
        <topology evidence="1">Multi-pass membrane protein</topology>
    </subcellularLocation>
</comment>
<dbReference type="GO" id="GO:0006814">
    <property type="term" value="P:sodium ion transport"/>
    <property type="evidence" value="ECO:0007669"/>
    <property type="project" value="UniProtKB-KW"/>
</dbReference>
<dbReference type="Gene3D" id="1.20.1730.10">
    <property type="entry name" value="Sodium/glucose cotransporter"/>
    <property type="match status" value="1"/>
</dbReference>
<protein>
    <submittedName>
        <fullName evidence="14">Sodium:solute symporter family protein</fullName>
    </submittedName>
</protein>
<feature type="transmembrane region" description="Helical" evidence="13">
    <location>
        <begin position="107"/>
        <end position="126"/>
    </location>
</feature>
<evidence type="ECO:0000256" key="9">
    <source>
        <dbReference type="ARBA" id="ARBA00023065"/>
    </source>
</evidence>
<feature type="transmembrane region" description="Helical" evidence="13">
    <location>
        <begin position="76"/>
        <end position="101"/>
    </location>
</feature>
<dbReference type="AlphaFoldDB" id="A0A8S4C3H5"/>